<dbReference type="OMA" id="ELICECA"/>
<sequence length="1107" mass="120420">MFHPRDVVLMGSMVQMVLRGNTMTHMAIDADSEQWCQDLAFSATAVVVATEQAKEVVWQAHRMTIPQLLQPFGGYYTPMTVQVRTGGRSRQVEGFRIRFLATEDATQVPESVAQDQSSKAFAACVPQGDQTLGGTSPPWFDAWLSSEVASLAFSDHECISQPLATVLVASTSALEPTMDDEGVVDPIEAFEQLMHEANMPPLARRGVLDPDAARMKVLVHDPSRAPPGLDLDALLNRMQSNYSPKSCFILVVGEGQDPIPDIQALFRRGPITPALDERAAAGVQWSEIDDLQRLGTAIVTECAVPWAERKLAELDDNISQKRKGFRNAFSRFLRKPNLPGTEVISGPIGSSQNVQGRSTAEGYTLSSLEWQIRLAGDLAFHLRDYTQALSYYRQVTPDFKQDHQWAVAAGAYEMAAVAAWLAHISTGGEVVAVSEMSRYMDNAVELYQKAGPRFYRQAMRSAIIQSAILRGRTDSPQKLLKTNGDIPDAGLRCALLLERAARLQRDAGQVRKMCFHLVLAGHTFNKAGYKQWALACYKAVVPEYAGKGWTHITDHLLFTMAKQTFALGHTTRSIAYFTDLFNSITLQKDVRSTISVGKQHNYLKGFLYVLRSRYGKELGDVPVDDRVAVILPKVSVDGVSTTVGDSVHRAGSGQMDAGVGRCDPMGFTNRPIETEVESWGSICGLSMGTDRAPADDSGVVLVGQRVCATLVVTNPLQIPIEVTDLRLDFEDPFLVDCSVADPIRLEGDQMVTVAMNVTPKATGKIVVTGAQWVLDHTAPCCWTCPKDQRVSVTAVDSMPLIRASTPGVQGELLVGELKHPIITVANVGTETITKLEWFYSHQDKAIAISSQGKEASAQPLAVGATVEVPFTIRGHHVGHHRVRLAARGIGVSGRITWTCLERDVFVHPGVQLKLAGVGSPKAGPRRAVLVPMRCLVTNFSPTHTIVLDQSGPIDVYPSSALGALQVDEALPIPAGEERLGPGKSLQLIYWVTSGGAYSSMVSEGGDFLLNEAKTAQHLSANRKTKTLGDLGLPVPSVKKDASKVSEHYHIVLNWKLDGPDDGRVGQSFCPHVSLLHPGRPIVVAESGRSPRRTPLDSNTLKTLTGFV</sequence>
<dbReference type="PANTHER" id="PTHR12975:SF6">
    <property type="entry name" value="TRAFFICKING PROTEIN PARTICLE COMPLEX SUBUNIT 8"/>
    <property type="match status" value="1"/>
</dbReference>
<dbReference type="AlphaFoldDB" id="C5KRR6"/>
<dbReference type="Pfam" id="PF12739">
    <property type="entry name" value="TRAPPC-Trs85"/>
    <property type="match status" value="1"/>
</dbReference>
<organism evidence="2">
    <name type="scientific">Perkinsus marinus (strain ATCC 50983 / TXsc)</name>
    <dbReference type="NCBI Taxonomy" id="423536"/>
    <lineage>
        <taxon>Eukaryota</taxon>
        <taxon>Sar</taxon>
        <taxon>Alveolata</taxon>
        <taxon>Perkinsozoa</taxon>
        <taxon>Perkinsea</taxon>
        <taxon>Perkinsida</taxon>
        <taxon>Perkinsidae</taxon>
        <taxon>Perkinsus</taxon>
    </lineage>
</organism>
<dbReference type="GeneID" id="9058955"/>
<gene>
    <name evidence="1" type="ORF">Pmar_PMAR018009</name>
</gene>
<dbReference type="GO" id="GO:1990072">
    <property type="term" value="C:TRAPPIII protein complex"/>
    <property type="evidence" value="ECO:0007669"/>
    <property type="project" value="TreeGrafter"/>
</dbReference>
<evidence type="ECO:0008006" key="3">
    <source>
        <dbReference type="Google" id="ProtNLM"/>
    </source>
</evidence>
<dbReference type="RefSeq" id="XP_002780962.1">
    <property type="nucleotide sequence ID" value="XM_002780916.1"/>
</dbReference>
<name>C5KRR6_PERM5</name>
<dbReference type="EMBL" id="GG675931">
    <property type="protein sequence ID" value="EER12757.1"/>
    <property type="molecule type" value="Genomic_DNA"/>
</dbReference>
<protein>
    <recommendedName>
        <fullName evidence="3">Trafficking protein particle complex 8</fullName>
    </recommendedName>
</protein>
<dbReference type="InParanoid" id="C5KRR6"/>
<dbReference type="OrthoDB" id="437922at2759"/>
<evidence type="ECO:0000313" key="2">
    <source>
        <dbReference type="Proteomes" id="UP000007800"/>
    </source>
</evidence>
<proteinExistence type="predicted"/>
<dbReference type="Proteomes" id="UP000007800">
    <property type="component" value="Unassembled WGS sequence"/>
</dbReference>
<reference evidence="1 2" key="1">
    <citation type="submission" date="2008-07" db="EMBL/GenBank/DDBJ databases">
        <authorList>
            <person name="El-Sayed N."/>
            <person name="Caler E."/>
            <person name="Inman J."/>
            <person name="Amedeo P."/>
            <person name="Hass B."/>
            <person name="Wortman J."/>
        </authorList>
    </citation>
    <scope>NUCLEOTIDE SEQUENCE [LARGE SCALE GENOMIC DNA]</scope>
    <source>
        <strain evidence="2">ATCC 50983 / TXsc</strain>
    </source>
</reference>
<dbReference type="PANTHER" id="PTHR12975">
    <property type="entry name" value="TRANSPORT PROTEIN TRAPP"/>
    <property type="match status" value="1"/>
</dbReference>
<dbReference type="InterPro" id="IPR024420">
    <property type="entry name" value="TRAPP_III_complex_Trs85"/>
</dbReference>
<evidence type="ECO:0000313" key="1">
    <source>
        <dbReference type="EMBL" id="EER12757.1"/>
    </source>
</evidence>
<keyword evidence="2" id="KW-1185">Reference proteome</keyword>
<accession>C5KRR6</accession>